<proteinExistence type="predicted"/>
<accession>A0A0E9Y0K6</accession>
<dbReference type="EMBL" id="GBXM01000361">
    <property type="protein sequence ID" value="JAI08217.1"/>
    <property type="molecule type" value="Transcribed_RNA"/>
</dbReference>
<protein>
    <submittedName>
        <fullName evidence="1">Uncharacterized protein</fullName>
    </submittedName>
</protein>
<reference evidence="1" key="1">
    <citation type="submission" date="2014-11" db="EMBL/GenBank/DDBJ databases">
        <authorList>
            <person name="Amaro Gonzalez C."/>
        </authorList>
    </citation>
    <scope>NUCLEOTIDE SEQUENCE</scope>
</reference>
<evidence type="ECO:0000313" key="1">
    <source>
        <dbReference type="EMBL" id="JAI08217.1"/>
    </source>
</evidence>
<dbReference type="AlphaFoldDB" id="A0A0E9Y0K6"/>
<sequence>MCSTFVLISVFLAAAFACLF</sequence>
<reference evidence="1" key="2">
    <citation type="journal article" date="2015" name="Fish Shellfish Immunol.">
        <title>Early steps in the European eel (Anguilla anguilla)-Vibrio vulnificus interaction in the gills: Role of the RtxA13 toxin.</title>
        <authorList>
            <person name="Callol A."/>
            <person name="Pajuelo D."/>
            <person name="Ebbesson L."/>
            <person name="Teles M."/>
            <person name="MacKenzie S."/>
            <person name="Amaro C."/>
        </authorList>
    </citation>
    <scope>NUCLEOTIDE SEQUENCE</scope>
</reference>
<name>A0A0E9Y0K6_ANGAN</name>
<organism evidence="1">
    <name type="scientific">Anguilla anguilla</name>
    <name type="common">European freshwater eel</name>
    <name type="synonym">Muraena anguilla</name>
    <dbReference type="NCBI Taxonomy" id="7936"/>
    <lineage>
        <taxon>Eukaryota</taxon>
        <taxon>Metazoa</taxon>
        <taxon>Chordata</taxon>
        <taxon>Craniata</taxon>
        <taxon>Vertebrata</taxon>
        <taxon>Euteleostomi</taxon>
        <taxon>Actinopterygii</taxon>
        <taxon>Neopterygii</taxon>
        <taxon>Teleostei</taxon>
        <taxon>Anguilliformes</taxon>
        <taxon>Anguillidae</taxon>
        <taxon>Anguilla</taxon>
    </lineage>
</organism>